<evidence type="ECO:0000256" key="1">
    <source>
        <dbReference type="SAM" id="MobiDB-lite"/>
    </source>
</evidence>
<evidence type="ECO:0000313" key="2">
    <source>
        <dbReference type="EMBL" id="GJS59288.1"/>
    </source>
</evidence>
<name>A0ABQ4X2N4_9ASTR</name>
<gene>
    <name evidence="2" type="ORF">Tco_0654072</name>
</gene>
<dbReference type="PANTHER" id="PTHR11439:SF495">
    <property type="entry name" value="REVERSE TRANSCRIPTASE, RNA-DEPENDENT DNA POLYMERASE-RELATED"/>
    <property type="match status" value="1"/>
</dbReference>
<dbReference type="PANTHER" id="PTHR11439">
    <property type="entry name" value="GAG-POL-RELATED RETROTRANSPOSON"/>
    <property type="match status" value="1"/>
</dbReference>
<proteinExistence type="predicted"/>
<organism evidence="2 3">
    <name type="scientific">Tanacetum coccineum</name>
    <dbReference type="NCBI Taxonomy" id="301880"/>
    <lineage>
        <taxon>Eukaryota</taxon>
        <taxon>Viridiplantae</taxon>
        <taxon>Streptophyta</taxon>
        <taxon>Embryophyta</taxon>
        <taxon>Tracheophyta</taxon>
        <taxon>Spermatophyta</taxon>
        <taxon>Magnoliopsida</taxon>
        <taxon>eudicotyledons</taxon>
        <taxon>Gunneridae</taxon>
        <taxon>Pentapetalae</taxon>
        <taxon>asterids</taxon>
        <taxon>campanulids</taxon>
        <taxon>Asterales</taxon>
        <taxon>Asteraceae</taxon>
        <taxon>Asteroideae</taxon>
        <taxon>Anthemideae</taxon>
        <taxon>Anthemidinae</taxon>
        <taxon>Tanacetum</taxon>
    </lineage>
</organism>
<reference evidence="2" key="2">
    <citation type="submission" date="2022-01" db="EMBL/GenBank/DDBJ databases">
        <authorList>
            <person name="Yamashiro T."/>
            <person name="Shiraishi A."/>
            <person name="Satake H."/>
            <person name="Nakayama K."/>
        </authorList>
    </citation>
    <scope>NUCLEOTIDE SEQUENCE</scope>
</reference>
<comment type="caution">
    <text evidence="2">The sequence shown here is derived from an EMBL/GenBank/DDBJ whole genome shotgun (WGS) entry which is preliminary data.</text>
</comment>
<protein>
    <submittedName>
        <fullName evidence="2">Uncharacterized protein</fullName>
    </submittedName>
</protein>
<feature type="region of interest" description="Disordered" evidence="1">
    <location>
        <begin position="198"/>
        <end position="227"/>
    </location>
</feature>
<dbReference type="EMBL" id="BQNB010009139">
    <property type="protein sequence ID" value="GJS59288.1"/>
    <property type="molecule type" value="Genomic_DNA"/>
</dbReference>
<evidence type="ECO:0000313" key="3">
    <source>
        <dbReference type="Proteomes" id="UP001151760"/>
    </source>
</evidence>
<keyword evidence="3" id="KW-1185">Reference proteome</keyword>
<sequence>MSKKQDCTAMSSAEAEYVALSASCAQVMWMRTQLKDYGFNYNKISLYCDSQSAIEISCNQVHHSRTKHINVRYHFIKEHVKHVLRYDLEKNEKWEKCRLRHELTLEQSQQGVSNDVLVSIEGLNNEKEIDDDLPFWGIPLMEAYEPEAPLSQVHAPVYSEYLAPSDDDMAPAEDQPLLFHMVTLLTLSPLRIPLTTPLMRRRRRRSPSKGEEEEEPLVPTDSASPVPDYVPLFEETKPFKTDATLPPPVSPHTIVPLSQTSLRRAQKTVLPQTPLSPAIDALIEEWRTAPTSPSPSPSPLSSPLPRIPSPVLLLPSPTRRDIIPKADMPLQKKARFTAPSQRFEIGESLAAAAARQPVSTLARGTELDFITALEEVKESVTDIAAKHRHDIEEFYTRHQDT</sequence>
<accession>A0ABQ4X2N4</accession>
<dbReference type="CDD" id="cd09272">
    <property type="entry name" value="RNase_HI_RT_Ty1"/>
    <property type="match status" value="1"/>
</dbReference>
<reference evidence="2" key="1">
    <citation type="journal article" date="2022" name="Int. J. Mol. Sci.">
        <title>Draft Genome of Tanacetum Coccineum: Genomic Comparison of Closely Related Tanacetum-Family Plants.</title>
        <authorList>
            <person name="Yamashiro T."/>
            <person name="Shiraishi A."/>
            <person name="Nakayama K."/>
            <person name="Satake H."/>
        </authorList>
    </citation>
    <scope>NUCLEOTIDE SEQUENCE</scope>
</reference>
<dbReference type="Proteomes" id="UP001151760">
    <property type="component" value="Unassembled WGS sequence"/>
</dbReference>